<keyword evidence="4 6" id="KW-1133">Transmembrane helix</keyword>
<dbReference type="EMBL" id="APPV01000013">
    <property type="protein sequence ID" value="ENV59076.1"/>
    <property type="molecule type" value="Genomic_DNA"/>
</dbReference>
<feature type="transmembrane region" description="Helical" evidence="6">
    <location>
        <begin position="55"/>
        <end position="84"/>
    </location>
</feature>
<evidence type="ECO:0000256" key="3">
    <source>
        <dbReference type="ARBA" id="ARBA00022692"/>
    </source>
</evidence>
<evidence type="ECO:0000256" key="1">
    <source>
        <dbReference type="ARBA" id="ARBA00004651"/>
    </source>
</evidence>
<dbReference type="PANTHER" id="PTHR30086">
    <property type="entry name" value="ARGININE EXPORTER PROTEIN ARGO"/>
    <property type="match status" value="1"/>
</dbReference>
<dbReference type="PANTHER" id="PTHR30086:SF20">
    <property type="entry name" value="ARGININE EXPORTER PROTEIN ARGO-RELATED"/>
    <property type="match status" value="1"/>
</dbReference>
<reference evidence="7 8" key="1">
    <citation type="submission" date="2013-02" db="EMBL/GenBank/DDBJ databases">
        <title>The Genome Sequence of Acinetobacter soli NIPH 2899.</title>
        <authorList>
            <consortium name="The Broad Institute Genome Sequencing Platform"/>
            <consortium name="The Broad Institute Genome Sequencing Center for Infectious Disease"/>
            <person name="Cerqueira G."/>
            <person name="Feldgarden M."/>
            <person name="Courvalin P."/>
            <person name="Perichon B."/>
            <person name="Grillot-Courvalin C."/>
            <person name="Clermont D."/>
            <person name="Rocha E."/>
            <person name="Yoon E.-J."/>
            <person name="Nemec A."/>
            <person name="Walker B."/>
            <person name="Young S.K."/>
            <person name="Zeng Q."/>
            <person name="Gargeya S."/>
            <person name="Fitzgerald M."/>
            <person name="Haas B."/>
            <person name="Abouelleil A."/>
            <person name="Alvarado L."/>
            <person name="Arachchi H.M."/>
            <person name="Berlin A.M."/>
            <person name="Chapman S.B."/>
            <person name="Dewar J."/>
            <person name="Goldberg J."/>
            <person name="Griggs A."/>
            <person name="Gujja S."/>
            <person name="Hansen M."/>
            <person name="Howarth C."/>
            <person name="Imamovic A."/>
            <person name="Larimer J."/>
            <person name="McCowan C."/>
            <person name="Murphy C."/>
            <person name="Neiman D."/>
            <person name="Pearson M."/>
            <person name="Priest M."/>
            <person name="Roberts A."/>
            <person name="Saif S."/>
            <person name="Shea T."/>
            <person name="Sisk P."/>
            <person name="Sykes S."/>
            <person name="Wortman J."/>
            <person name="Nusbaum C."/>
            <person name="Birren B."/>
        </authorList>
    </citation>
    <scope>NUCLEOTIDE SEQUENCE [LARGE SCALE GENOMIC DNA]</scope>
    <source>
        <strain evidence="7 8">NIPH 2899</strain>
    </source>
</reference>
<sequence length="225" mass="24763">MQLSIQFIDHSERNFVAMTTLLVSYLVAISILTITPGLDTTLIIRTATLEGKSSAFHAALGISTGCIVWGLVVACGLGALFMASAMAFSVLKWVGAAYLAWLGLNMLFKPRHHLGQVTSNIPPSFALRQNAFFKGFLGNLLNPKIGVFYLSFLPQFIPAEAAAFSWIMGLVMLHVLIGTIWSMLLIWAMQPISRFLKQPKFVRGLDRVTGSIFLIFALKLVLSKR</sequence>
<comment type="subcellular location">
    <subcellularLocation>
        <location evidence="1">Cell membrane</location>
        <topology evidence="1">Multi-pass membrane protein</topology>
    </subcellularLocation>
</comment>
<protein>
    <submittedName>
        <fullName evidence="7">Uncharacterized protein</fullName>
    </submittedName>
</protein>
<evidence type="ECO:0000313" key="8">
    <source>
        <dbReference type="Proteomes" id="UP000018433"/>
    </source>
</evidence>
<keyword evidence="3 6" id="KW-0812">Transmembrane</keyword>
<feature type="transmembrane region" description="Helical" evidence="6">
    <location>
        <begin position="163"/>
        <end position="189"/>
    </location>
</feature>
<evidence type="ECO:0000256" key="5">
    <source>
        <dbReference type="ARBA" id="ARBA00023136"/>
    </source>
</evidence>
<keyword evidence="8" id="KW-1185">Reference proteome</keyword>
<dbReference type="PIRSF" id="PIRSF006324">
    <property type="entry name" value="LeuE"/>
    <property type="match status" value="1"/>
</dbReference>
<keyword evidence="5 6" id="KW-0472">Membrane</keyword>
<dbReference type="InterPro" id="IPR001123">
    <property type="entry name" value="LeuE-type"/>
</dbReference>
<evidence type="ECO:0000256" key="2">
    <source>
        <dbReference type="ARBA" id="ARBA00022475"/>
    </source>
</evidence>
<evidence type="ECO:0000256" key="6">
    <source>
        <dbReference type="SAM" id="Phobius"/>
    </source>
</evidence>
<dbReference type="Pfam" id="PF01810">
    <property type="entry name" value="LysE"/>
    <property type="match status" value="1"/>
</dbReference>
<feature type="transmembrane region" description="Helical" evidence="6">
    <location>
        <begin position="15"/>
        <end position="34"/>
    </location>
</feature>
<evidence type="ECO:0000256" key="4">
    <source>
        <dbReference type="ARBA" id="ARBA00022989"/>
    </source>
</evidence>
<comment type="caution">
    <text evidence="7">The sequence shown here is derived from an EMBL/GenBank/DDBJ whole genome shotgun (WGS) entry which is preliminary data.</text>
</comment>
<evidence type="ECO:0000313" key="7">
    <source>
        <dbReference type="EMBL" id="ENV59076.1"/>
    </source>
</evidence>
<dbReference type="Proteomes" id="UP000018433">
    <property type="component" value="Unassembled WGS sequence"/>
</dbReference>
<feature type="transmembrane region" description="Helical" evidence="6">
    <location>
        <begin position="90"/>
        <end position="108"/>
    </location>
</feature>
<name>A0ABP2U2T5_9GAMM</name>
<proteinExistence type="predicted"/>
<accession>A0ABP2U2T5</accession>
<gene>
    <name evidence="7" type="ORF">F950_03153</name>
</gene>
<organism evidence="7 8">
    <name type="scientific">Acinetobacter soli NIPH 2899</name>
    <dbReference type="NCBI Taxonomy" id="1217677"/>
    <lineage>
        <taxon>Bacteria</taxon>
        <taxon>Pseudomonadati</taxon>
        <taxon>Pseudomonadota</taxon>
        <taxon>Gammaproteobacteria</taxon>
        <taxon>Moraxellales</taxon>
        <taxon>Moraxellaceae</taxon>
        <taxon>Acinetobacter</taxon>
    </lineage>
</organism>
<keyword evidence="2" id="KW-1003">Cell membrane</keyword>